<evidence type="ECO:0000313" key="2">
    <source>
        <dbReference type="EMBL" id="HJG31955.1"/>
    </source>
</evidence>
<sequence>MAYQIRTATPADAERLLSIYAPFVTDTVVSFEFEVPSLDEFRRRIEATGKDFAYLVAEDAESGDIAGYAYYSTLRNRPAYQWAAETSIYLNPAHQGRGLGSTLLHKLEELMAAQGIALAVACITSENTGSIAFHERLDYRICGTFDNCAFKLGRWLSVTWMEKQLLPCDTAPQPRGPLSPETIASILA</sequence>
<evidence type="ECO:0000259" key="1">
    <source>
        <dbReference type="PROSITE" id="PS51186"/>
    </source>
</evidence>
<comment type="caution">
    <text evidence="2">The sequence shown here is derived from an EMBL/GenBank/DDBJ whole genome shotgun (WGS) entry which is preliminary data.</text>
</comment>
<dbReference type="Pfam" id="PF13420">
    <property type="entry name" value="Acetyltransf_4"/>
    <property type="match status" value="1"/>
</dbReference>
<accession>A0A921IQS7</accession>
<dbReference type="EMBL" id="DYVF01000069">
    <property type="protein sequence ID" value="HJG31955.1"/>
    <property type="molecule type" value="Genomic_DNA"/>
</dbReference>
<reference evidence="2" key="2">
    <citation type="submission" date="2021-09" db="EMBL/GenBank/DDBJ databases">
        <authorList>
            <person name="Gilroy R."/>
        </authorList>
    </citation>
    <scope>NUCLEOTIDE SEQUENCE</scope>
    <source>
        <strain evidence="2">ChiGjej2B2-7701</strain>
    </source>
</reference>
<feature type="domain" description="N-acetyltransferase" evidence="1">
    <location>
        <begin position="3"/>
        <end position="166"/>
    </location>
</feature>
<dbReference type="PANTHER" id="PTHR43072">
    <property type="entry name" value="N-ACETYLTRANSFERASE"/>
    <property type="match status" value="1"/>
</dbReference>
<protein>
    <submittedName>
        <fullName evidence="2">N-acetyltransferase family protein</fullName>
    </submittedName>
</protein>
<dbReference type="Gene3D" id="3.40.630.30">
    <property type="match status" value="1"/>
</dbReference>
<dbReference type="PROSITE" id="PS51186">
    <property type="entry name" value="GNAT"/>
    <property type="match status" value="1"/>
</dbReference>
<dbReference type="CDD" id="cd04301">
    <property type="entry name" value="NAT_SF"/>
    <property type="match status" value="1"/>
</dbReference>
<dbReference type="Proteomes" id="UP000746751">
    <property type="component" value="Unassembled WGS sequence"/>
</dbReference>
<dbReference type="PANTHER" id="PTHR43072:SF8">
    <property type="entry name" value="ACYLTRANSFERASE FABY-RELATED"/>
    <property type="match status" value="1"/>
</dbReference>
<organism evidence="2 3">
    <name type="scientific">Collinsella ihumii</name>
    <dbReference type="NCBI Taxonomy" id="1720204"/>
    <lineage>
        <taxon>Bacteria</taxon>
        <taxon>Bacillati</taxon>
        <taxon>Actinomycetota</taxon>
        <taxon>Coriobacteriia</taxon>
        <taxon>Coriobacteriales</taxon>
        <taxon>Coriobacteriaceae</taxon>
        <taxon>Collinsella</taxon>
    </lineage>
</organism>
<name>A0A921IQS7_9ACTN</name>
<reference evidence="2" key="1">
    <citation type="journal article" date="2021" name="PeerJ">
        <title>Extensive microbial diversity within the chicken gut microbiome revealed by metagenomics and culture.</title>
        <authorList>
            <person name="Gilroy R."/>
            <person name="Ravi A."/>
            <person name="Getino M."/>
            <person name="Pursley I."/>
            <person name="Horton D.L."/>
            <person name="Alikhan N.F."/>
            <person name="Baker D."/>
            <person name="Gharbi K."/>
            <person name="Hall N."/>
            <person name="Watson M."/>
            <person name="Adriaenssens E.M."/>
            <person name="Foster-Nyarko E."/>
            <person name="Jarju S."/>
            <person name="Secka A."/>
            <person name="Antonio M."/>
            <person name="Oren A."/>
            <person name="Chaudhuri R.R."/>
            <person name="La Ragione R."/>
            <person name="Hildebrand F."/>
            <person name="Pallen M.J."/>
        </authorList>
    </citation>
    <scope>NUCLEOTIDE SEQUENCE</scope>
    <source>
        <strain evidence="2">ChiGjej2B2-7701</strain>
    </source>
</reference>
<dbReference type="InterPro" id="IPR016181">
    <property type="entry name" value="Acyl_CoA_acyltransferase"/>
</dbReference>
<dbReference type="InterPro" id="IPR000182">
    <property type="entry name" value="GNAT_dom"/>
</dbReference>
<dbReference type="GO" id="GO:0016747">
    <property type="term" value="F:acyltransferase activity, transferring groups other than amino-acyl groups"/>
    <property type="evidence" value="ECO:0007669"/>
    <property type="project" value="InterPro"/>
</dbReference>
<dbReference type="SUPFAM" id="SSF55729">
    <property type="entry name" value="Acyl-CoA N-acyltransferases (Nat)"/>
    <property type="match status" value="1"/>
</dbReference>
<proteinExistence type="predicted"/>
<gene>
    <name evidence="2" type="ORF">K8U80_11275</name>
</gene>
<dbReference type="AlphaFoldDB" id="A0A921IQS7"/>
<evidence type="ECO:0000313" key="3">
    <source>
        <dbReference type="Proteomes" id="UP000746751"/>
    </source>
</evidence>